<accession>A0AA36J3L0</accession>
<gene>
    <name evidence="1" type="ORF">EVOR1521_LOCUS21804</name>
</gene>
<comment type="caution">
    <text evidence="1">The sequence shown here is derived from an EMBL/GenBank/DDBJ whole genome shotgun (WGS) entry which is preliminary data.</text>
</comment>
<dbReference type="Proteomes" id="UP001178507">
    <property type="component" value="Unassembled WGS sequence"/>
</dbReference>
<dbReference type="Gene3D" id="3.90.228.10">
    <property type="match status" value="1"/>
</dbReference>
<protein>
    <submittedName>
        <fullName evidence="1">Uncharacterized protein</fullName>
    </submittedName>
</protein>
<dbReference type="AlphaFoldDB" id="A0AA36J3L0"/>
<reference evidence="1" key="1">
    <citation type="submission" date="2023-08" db="EMBL/GenBank/DDBJ databases">
        <authorList>
            <person name="Chen Y."/>
            <person name="Shah S."/>
            <person name="Dougan E. K."/>
            <person name="Thang M."/>
            <person name="Chan C."/>
        </authorList>
    </citation>
    <scope>NUCLEOTIDE SEQUENCE</scope>
</reference>
<organism evidence="1 2">
    <name type="scientific">Effrenium voratum</name>
    <dbReference type="NCBI Taxonomy" id="2562239"/>
    <lineage>
        <taxon>Eukaryota</taxon>
        <taxon>Sar</taxon>
        <taxon>Alveolata</taxon>
        <taxon>Dinophyceae</taxon>
        <taxon>Suessiales</taxon>
        <taxon>Symbiodiniaceae</taxon>
        <taxon>Effrenium</taxon>
    </lineage>
</organism>
<dbReference type="EMBL" id="CAUJNA010003282">
    <property type="protein sequence ID" value="CAJ1397876.1"/>
    <property type="molecule type" value="Genomic_DNA"/>
</dbReference>
<evidence type="ECO:0000313" key="2">
    <source>
        <dbReference type="Proteomes" id="UP001178507"/>
    </source>
</evidence>
<sequence>MFGGPFAMGGNGFGGLPMGMPVIVRDLRADRSQPPREVTVRVGGIPIHGLGMGPFGPFPGLDDGLITQTIHEALQQDSLPVGDANATLELYHNTSPDRAEAIVQSQRMYRGSNGLAGGGIYFAESEAEARRKAHNHGAMLSATVRVGKVKVVHRSADASYLQLRSEGYDSVKILGRDSGAEYVVYNYDQVTNIRRV</sequence>
<keyword evidence="2" id="KW-1185">Reference proteome</keyword>
<evidence type="ECO:0000313" key="1">
    <source>
        <dbReference type="EMBL" id="CAJ1397876.1"/>
    </source>
</evidence>
<name>A0AA36J3L0_9DINO</name>
<dbReference type="SUPFAM" id="SSF56399">
    <property type="entry name" value="ADP-ribosylation"/>
    <property type="match status" value="1"/>
</dbReference>
<proteinExistence type="predicted"/>